<organism evidence="2">
    <name type="scientific">Paramoeba aestuarina</name>
    <dbReference type="NCBI Taxonomy" id="180227"/>
    <lineage>
        <taxon>Eukaryota</taxon>
        <taxon>Amoebozoa</taxon>
        <taxon>Discosea</taxon>
        <taxon>Flabellinia</taxon>
        <taxon>Dactylopodida</taxon>
        <taxon>Paramoebidae</taxon>
        <taxon>Paramoeba</taxon>
    </lineage>
</organism>
<keyword evidence="1" id="KW-0732">Signal</keyword>
<protein>
    <recommendedName>
        <fullName evidence="3">Sulfotransferase</fullName>
    </recommendedName>
</protein>
<dbReference type="Gene3D" id="3.40.50.300">
    <property type="entry name" value="P-loop containing nucleotide triphosphate hydrolases"/>
    <property type="match status" value="1"/>
</dbReference>
<dbReference type="AlphaFoldDB" id="A0A7S4NKQ2"/>
<proteinExistence type="predicted"/>
<evidence type="ECO:0008006" key="3">
    <source>
        <dbReference type="Google" id="ProtNLM"/>
    </source>
</evidence>
<feature type="signal peptide" evidence="1">
    <location>
        <begin position="1"/>
        <end position="24"/>
    </location>
</feature>
<accession>A0A7S4NKQ2</accession>
<dbReference type="InterPro" id="IPR027417">
    <property type="entry name" value="P-loop_NTPase"/>
</dbReference>
<gene>
    <name evidence="2" type="ORF">NAES01612_LOCUS6631</name>
</gene>
<reference evidence="2" key="1">
    <citation type="submission" date="2021-01" db="EMBL/GenBank/DDBJ databases">
        <authorList>
            <person name="Corre E."/>
            <person name="Pelletier E."/>
            <person name="Niang G."/>
            <person name="Scheremetjew M."/>
            <person name="Finn R."/>
            <person name="Kale V."/>
            <person name="Holt S."/>
            <person name="Cochrane G."/>
            <person name="Meng A."/>
            <person name="Brown T."/>
            <person name="Cohen L."/>
        </authorList>
    </citation>
    <scope>NUCLEOTIDE SEQUENCE</scope>
    <source>
        <strain evidence="2">SoJaBio B1-5/56/2</strain>
    </source>
</reference>
<evidence type="ECO:0000313" key="2">
    <source>
        <dbReference type="EMBL" id="CAE2294457.1"/>
    </source>
</evidence>
<feature type="chain" id="PRO_5031336749" description="Sulfotransferase" evidence="1">
    <location>
        <begin position="25"/>
        <end position="368"/>
    </location>
</feature>
<evidence type="ECO:0000256" key="1">
    <source>
        <dbReference type="SAM" id="SignalP"/>
    </source>
</evidence>
<dbReference type="EMBL" id="HBKR01009946">
    <property type="protein sequence ID" value="CAE2294457.1"/>
    <property type="molecule type" value="Transcribed_RNA"/>
</dbReference>
<sequence>MGRLWLGLLAVKFLVLFVAFPSLALDEKHFEPEFGVFFRNISFIHIPKNGGSVMENTIQGLSHFNVGFQSFRTLSMTGSAWHVDVTKYCPATPPFMCKSKLCAHGTKEQGGICAYWHIPPYTYNPPYHKWLTKTIRFCHIRNPFTRAISELFFAHRGLGNKPLEKVVEAYLPLLEKLTSDKRTLHLNRKEQYYNRYLTHTPHICHNHTVDTLSPETPPMIIPFPQELPGQCYLNPHEHCHNIPESRFVEPYVTADYMQDLYYYLQQTNVDCYEILRILEEKHSTELTRGTGLNCNFPLRSEKLFEDFTLFLNRCGPLPNYEHGFGGGPSAQKERKYDRLLHHPQVKHLLTELFWEDVIRFGYSDEIPE</sequence>
<name>A0A7S4NKQ2_9EUKA</name>